<organism evidence="15 16">
    <name type="scientific">Tumebacillus permanentifrigoris</name>
    <dbReference type="NCBI Taxonomy" id="378543"/>
    <lineage>
        <taxon>Bacteria</taxon>
        <taxon>Bacillati</taxon>
        <taxon>Bacillota</taxon>
        <taxon>Bacilli</taxon>
        <taxon>Bacillales</taxon>
        <taxon>Alicyclobacillaceae</taxon>
        <taxon>Tumebacillus</taxon>
    </lineage>
</organism>
<accession>A0A316D361</accession>
<dbReference type="HAMAP" id="MF_01498">
    <property type="entry name" value="RadA_bact"/>
    <property type="match status" value="1"/>
</dbReference>
<dbReference type="Pfam" id="PF13481">
    <property type="entry name" value="AAA_25"/>
    <property type="match status" value="1"/>
</dbReference>
<dbReference type="OrthoDB" id="9803906at2"/>
<dbReference type="InterPro" id="IPR003593">
    <property type="entry name" value="AAA+_ATPase"/>
</dbReference>
<dbReference type="GO" id="GO:0140664">
    <property type="term" value="F:ATP-dependent DNA damage sensor activity"/>
    <property type="evidence" value="ECO:0007669"/>
    <property type="project" value="InterPro"/>
</dbReference>
<dbReference type="PROSITE" id="PS50162">
    <property type="entry name" value="RECA_2"/>
    <property type="match status" value="1"/>
</dbReference>
<keyword evidence="6 13" id="KW-0862">Zinc</keyword>
<feature type="short sequence motif" description="RadA KNRFG motif" evidence="11">
    <location>
        <begin position="256"/>
        <end position="260"/>
    </location>
</feature>
<dbReference type="InterPro" id="IPR004504">
    <property type="entry name" value="DNA_repair_RadA"/>
</dbReference>
<dbReference type="GO" id="GO:0008270">
    <property type="term" value="F:zinc ion binding"/>
    <property type="evidence" value="ECO:0007669"/>
    <property type="project" value="UniProtKB-KW"/>
</dbReference>
<evidence type="ECO:0000256" key="7">
    <source>
        <dbReference type="ARBA" id="ARBA00022840"/>
    </source>
</evidence>
<dbReference type="NCBIfam" id="TIGR00416">
    <property type="entry name" value="sms"/>
    <property type="match status" value="1"/>
</dbReference>
<dbReference type="AlphaFoldDB" id="A0A316D361"/>
<keyword evidence="16" id="KW-1185">Reference proteome</keyword>
<evidence type="ECO:0000259" key="14">
    <source>
        <dbReference type="PROSITE" id="PS50162"/>
    </source>
</evidence>
<evidence type="ECO:0000256" key="5">
    <source>
        <dbReference type="ARBA" id="ARBA00022801"/>
    </source>
</evidence>
<comment type="function">
    <text evidence="11">Plays a role in repairing double-strand DNA breaks, probably involving stabilizing or processing branched DNA or blocked replication forks.</text>
</comment>
<keyword evidence="3 11" id="KW-0227">DNA damage</keyword>
<evidence type="ECO:0000256" key="1">
    <source>
        <dbReference type="ARBA" id="ARBA00022723"/>
    </source>
</evidence>
<dbReference type="CDD" id="cd01121">
    <property type="entry name" value="RadA_SMS_N"/>
    <property type="match status" value="1"/>
</dbReference>
<dbReference type="GO" id="GO:0005524">
    <property type="term" value="F:ATP binding"/>
    <property type="evidence" value="ECO:0007669"/>
    <property type="project" value="UniProtKB-UniRule"/>
</dbReference>
<dbReference type="FunFam" id="3.40.50.300:FF:000050">
    <property type="entry name" value="DNA repair protein RadA"/>
    <property type="match status" value="1"/>
</dbReference>
<gene>
    <name evidence="11" type="primary">radA</name>
    <name evidence="15" type="ORF">C7459_1228</name>
</gene>
<evidence type="ECO:0000256" key="9">
    <source>
        <dbReference type="ARBA" id="ARBA00023125"/>
    </source>
</evidence>
<name>A0A316D361_9BACL</name>
<dbReference type="GO" id="GO:0016787">
    <property type="term" value="F:hydrolase activity"/>
    <property type="evidence" value="ECO:0007669"/>
    <property type="project" value="UniProtKB-KW"/>
</dbReference>
<dbReference type="Pfam" id="PF18073">
    <property type="entry name" value="Zn_ribbon_LapB"/>
    <property type="match status" value="1"/>
</dbReference>
<keyword evidence="4 13" id="KW-0863">Zinc-finger</keyword>
<evidence type="ECO:0000313" key="15">
    <source>
        <dbReference type="EMBL" id="PWK05642.1"/>
    </source>
</evidence>
<dbReference type="PANTHER" id="PTHR32472:SF10">
    <property type="entry name" value="DNA REPAIR PROTEIN RADA-LIKE PROTEIN"/>
    <property type="match status" value="1"/>
</dbReference>
<evidence type="ECO:0000256" key="8">
    <source>
        <dbReference type="ARBA" id="ARBA00023016"/>
    </source>
</evidence>
<feature type="binding site" evidence="11">
    <location>
        <begin position="99"/>
        <end position="106"/>
    </location>
    <ligand>
        <name>ATP</name>
        <dbReference type="ChEBI" id="CHEBI:30616"/>
    </ligand>
</feature>
<dbReference type="RefSeq" id="WP_109690999.1">
    <property type="nucleotide sequence ID" value="NZ_QGGL01000022.1"/>
</dbReference>
<reference evidence="15 16" key="1">
    <citation type="submission" date="2018-05" db="EMBL/GenBank/DDBJ databases">
        <title>Genomic Encyclopedia of Type Strains, Phase IV (KMG-IV): sequencing the most valuable type-strain genomes for metagenomic binning, comparative biology and taxonomic classification.</title>
        <authorList>
            <person name="Goeker M."/>
        </authorList>
    </citation>
    <scope>NUCLEOTIDE SEQUENCE [LARGE SCALE GENOMIC DNA]</scope>
    <source>
        <strain evidence="15 16">DSM 18773</strain>
    </source>
</reference>
<evidence type="ECO:0000256" key="3">
    <source>
        <dbReference type="ARBA" id="ARBA00022763"/>
    </source>
</evidence>
<proteinExistence type="inferred from homology"/>
<evidence type="ECO:0000256" key="12">
    <source>
        <dbReference type="NCBIfam" id="TIGR00416"/>
    </source>
</evidence>
<comment type="function">
    <text evidence="13">DNA-dependent ATPase involved in processing of recombination intermediates, plays a role in repairing DNA breaks. Stimulates the branch migration of RecA-mediated strand transfer reactions, allowing the 3' invading strand to extend heteroduplex DNA faster. Binds ssDNA in the presence of ADP but not other nucleotides, has ATPase activity that is stimulated by ssDNA and various branched DNA structures, but inhibited by SSB. Does not have RecA's homology-searching function.</text>
</comment>
<dbReference type="GO" id="GO:0003684">
    <property type="term" value="F:damaged DNA binding"/>
    <property type="evidence" value="ECO:0007669"/>
    <property type="project" value="InterPro"/>
</dbReference>
<dbReference type="InterPro" id="IPR027417">
    <property type="entry name" value="P-loop_NTPase"/>
</dbReference>
<feature type="domain" description="RecA family profile 1" evidence="14">
    <location>
        <begin position="70"/>
        <end position="219"/>
    </location>
</feature>
<dbReference type="InterPro" id="IPR014721">
    <property type="entry name" value="Ribsml_uS5_D2-typ_fold_subgr"/>
</dbReference>
<evidence type="ECO:0000256" key="13">
    <source>
        <dbReference type="RuleBase" id="RU003555"/>
    </source>
</evidence>
<dbReference type="Pfam" id="PF13541">
    <property type="entry name" value="ChlI"/>
    <property type="match status" value="1"/>
</dbReference>
<dbReference type="SMART" id="SM00382">
    <property type="entry name" value="AAA"/>
    <property type="match status" value="1"/>
</dbReference>
<evidence type="ECO:0000256" key="10">
    <source>
        <dbReference type="ARBA" id="ARBA00023204"/>
    </source>
</evidence>
<dbReference type="Gene3D" id="3.40.50.300">
    <property type="entry name" value="P-loop containing nucleotide triphosphate hydrolases"/>
    <property type="match status" value="1"/>
</dbReference>
<evidence type="ECO:0000256" key="6">
    <source>
        <dbReference type="ARBA" id="ARBA00022833"/>
    </source>
</evidence>
<keyword evidence="1 11" id="KW-0479">Metal-binding</keyword>
<evidence type="ECO:0000256" key="2">
    <source>
        <dbReference type="ARBA" id="ARBA00022741"/>
    </source>
</evidence>
<dbReference type="InterPro" id="IPR041166">
    <property type="entry name" value="Rubredoxin_2"/>
</dbReference>
<keyword evidence="5" id="KW-0378">Hydrolase</keyword>
<dbReference type="Proteomes" id="UP000245634">
    <property type="component" value="Unassembled WGS sequence"/>
</dbReference>
<dbReference type="Gene3D" id="3.30.230.10">
    <property type="match status" value="1"/>
</dbReference>
<comment type="similarity">
    <text evidence="11 13">Belongs to the RecA family. RadA subfamily.</text>
</comment>
<keyword evidence="7 11" id="KW-0067">ATP-binding</keyword>
<dbReference type="EMBL" id="QGGL01000022">
    <property type="protein sequence ID" value="PWK05642.1"/>
    <property type="molecule type" value="Genomic_DNA"/>
</dbReference>
<protein>
    <recommendedName>
        <fullName evidence="11 12">DNA repair protein RadA</fullName>
    </recommendedName>
</protein>
<dbReference type="SUPFAM" id="SSF54211">
    <property type="entry name" value="Ribosomal protein S5 domain 2-like"/>
    <property type="match status" value="1"/>
</dbReference>
<dbReference type="SUPFAM" id="SSF52540">
    <property type="entry name" value="P-loop containing nucleoside triphosphate hydrolases"/>
    <property type="match status" value="1"/>
</dbReference>
<dbReference type="InterPro" id="IPR020568">
    <property type="entry name" value="Ribosomal_Su5_D2-typ_SF"/>
</dbReference>
<evidence type="ECO:0000313" key="16">
    <source>
        <dbReference type="Proteomes" id="UP000245634"/>
    </source>
</evidence>
<keyword evidence="2 11" id="KW-0547">Nucleotide-binding</keyword>
<sequence>MAKYKSKFVCQDCGYESPKWMGKCPGCGQWNRMVEEVATATTAPSAHVALQHLQGEPARVTRITEIDTVDERRTHSGYAEFDRVLGGGIVSGSLVLIGGDPGIGKSTLLLQAANAIATQGRKVLYVSGEESAKQIKLRADRLGSLSENLLILPETDLERIESHIKTHNPDFLIIDSIQTVYRPGLTSAPGSVGQVRECTAFLLRIAKTLNLATFIVGHVTKEGAIAGPRMLEHMVDAVLYFEGERHHTYRILRGVKNRFGSTNEIGIFEMREKGLEEVLNPSELFLSERPFGVAGSCVVASMEGTRPVLVEIQALVTPSSYGTPRRMATGLDHNRVSLIMAVLEKRMGLYLQSQDAYVNVAGGVRLDEPAVDLGIALALASSFREQTMPPHDCYIGEVGLTGEVRGVSRIEQRVREAMKLGFTRLIVPTKSLRGWQPPADVQVIGVETVQEAFQVALGG</sequence>
<dbReference type="FunFam" id="3.30.230.10:FF:000031">
    <property type="entry name" value="DNA repair protein RadA"/>
    <property type="match status" value="1"/>
</dbReference>
<feature type="region of interest" description="Lon-protease-like" evidence="11">
    <location>
        <begin position="355"/>
        <end position="459"/>
    </location>
</feature>
<comment type="caution">
    <text evidence="15">The sequence shown here is derived from an EMBL/GenBank/DDBJ whole genome shotgun (WGS) entry which is preliminary data.</text>
</comment>
<dbReference type="GO" id="GO:0000725">
    <property type="term" value="P:recombinational repair"/>
    <property type="evidence" value="ECO:0007669"/>
    <property type="project" value="UniProtKB-UniRule"/>
</dbReference>
<dbReference type="GO" id="GO:0005829">
    <property type="term" value="C:cytosol"/>
    <property type="evidence" value="ECO:0007669"/>
    <property type="project" value="TreeGrafter"/>
</dbReference>
<keyword evidence="9 11" id="KW-0238">DNA-binding</keyword>
<dbReference type="InterPro" id="IPR020588">
    <property type="entry name" value="RecA_ATP-bd"/>
</dbReference>
<evidence type="ECO:0000256" key="11">
    <source>
        <dbReference type="HAMAP-Rule" id="MF_01498"/>
    </source>
</evidence>
<keyword evidence="10 11" id="KW-0234">DNA repair</keyword>
<comment type="domain">
    <text evidence="11">The middle region has homology to RecA with ATPase motifs including the RadA KNRFG motif, while the C-terminus is homologous to Lon protease.</text>
</comment>
<dbReference type="PRINTS" id="PR01874">
    <property type="entry name" value="DNAREPAIRADA"/>
</dbReference>
<evidence type="ECO:0000256" key="4">
    <source>
        <dbReference type="ARBA" id="ARBA00022771"/>
    </source>
</evidence>
<keyword evidence="8 11" id="KW-0346">Stress response</keyword>
<dbReference type="PANTHER" id="PTHR32472">
    <property type="entry name" value="DNA REPAIR PROTEIN RADA"/>
    <property type="match status" value="1"/>
</dbReference>